<evidence type="ECO:0000256" key="4">
    <source>
        <dbReference type="ARBA" id="ARBA00023157"/>
    </source>
</evidence>
<dbReference type="PANTHER" id="PTHR46115">
    <property type="entry name" value="THIOREDOXIN-LIKE PROTEIN 1"/>
    <property type="match status" value="1"/>
</dbReference>
<comment type="caution">
    <text evidence="11">The sequence shown here is derived from an EMBL/GenBank/DDBJ whole genome shotgun (WGS) entry which is preliminary data.</text>
</comment>
<evidence type="ECO:0000256" key="7">
    <source>
        <dbReference type="PIRNR" id="PIRNR000077"/>
    </source>
</evidence>
<keyword evidence="4 9" id="KW-1015">Disulfide bond</keyword>
<evidence type="ECO:0000256" key="1">
    <source>
        <dbReference type="ARBA" id="ARBA00020570"/>
    </source>
</evidence>
<dbReference type="InterPro" id="IPR017937">
    <property type="entry name" value="Thioredoxin_CS"/>
</dbReference>
<dbReference type="PROSITE" id="PS51352">
    <property type="entry name" value="THIOREDOXIN_2"/>
    <property type="match status" value="1"/>
</dbReference>
<feature type="active site" description="Nucleophile" evidence="8">
    <location>
        <position position="35"/>
    </location>
</feature>
<dbReference type="Proteomes" id="UP000182379">
    <property type="component" value="Unassembled WGS sequence"/>
</dbReference>
<dbReference type="OMA" id="HIHYVTD"/>
<feature type="domain" description="Thioredoxin" evidence="10">
    <location>
        <begin position="1"/>
        <end position="105"/>
    </location>
</feature>
<evidence type="ECO:0000259" key="10">
    <source>
        <dbReference type="PROSITE" id="PS51352"/>
    </source>
</evidence>
<evidence type="ECO:0000256" key="9">
    <source>
        <dbReference type="PIRSR" id="PIRSR000077-4"/>
    </source>
</evidence>
<sequence>MEMMHIGSADAFDKLVQSGDKPVLVDFWATWCGPCRMLAPVIEELAGEHPEVQFAKLDVDQVPDVAMRFGVSAIPTVVLFKAGKEVQRFVGVEPKGAYEQALAAL</sequence>
<evidence type="ECO:0000256" key="5">
    <source>
        <dbReference type="ARBA" id="ARBA00023284"/>
    </source>
</evidence>
<dbReference type="Gene3D" id="3.40.30.10">
    <property type="entry name" value="Glutaredoxin"/>
    <property type="match status" value="1"/>
</dbReference>
<dbReference type="PRINTS" id="PR00421">
    <property type="entry name" value="THIOREDOXIN"/>
</dbReference>
<evidence type="ECO:0000313" key="12">
    <source>
        <dbReference type="Proteomes" id="UP000182379"/>
    </source>
</evidence>
<comment type="similarity">
    <text evidence="7">Belongs to the thioredoxin family.</text>
</comment>
<dbReference type="GeneID" id="78334570"/>
<dbReference type="CDD" id="cd02947">
    <property type="entry name" value="TRX_family"/>
    <property type="match status" value="1"/>
</dbReference>
<feature type="site" description="Contributes to redox potential value" evidence="8">
    <location>
        <position position="33"/>
    </location>
</feature>
<protein>
    <recommendedName>
        <fullName evidence="1 6">Thioredoxin</fullName>
    </recommendedName>
</protein>
<dbReference type="NCBIfam" id="TIGR01068">
    <property type="entry name" value="thioredoxin"/>
    <property type="match status" value="1"/>
</dbReference>
<feature type="active site" description="Nucleophile" evidence="8">
    <location>
        <position position="32"/>
    </location>
</feature>
<keyword evidence="3" id="KW-0249">Electron transport</keyword>
<dbReference type="GO" id="GO:0015035">
    <property type="term" value="F:protein-disulfide reductase activity"/>
    <property type="evidence" value="ECO:0007669"/>
    <property type="project" value="UniProtKB-UniRule"/>
</dbReference>
<organism evidence="11 12">
    <name type="scientific">Acidaminococcus fermentans</name>
    <dbReference type="NCBI Taxonomy" id="905"/>
    <lineage>
        <taxon>Bacteria</taxon>
        <taxon>Bacillati</taxon>
        <taxon>Bacillota</taxon>
        <taxon>Negativicutes</taxon>
        <taxon>Acidaminococcales</taxon>
        <taxon>Acidaminococcaceae</taxon>
        <taxon>Acidaminococcus</taxon>
    </lineage>
</organism>
<feature type="site" description="Contributes to redox potential value" evidence="8">
    <location>
        <position position="34"/>
    </location>
</feature>
<dbReference type="PROSITE" id="PS00194">
    <property type="entry name" value="THIOREDOXIN_1"/>
    <property type="match status" value="1"/>
</dbReference>
<dbReference type="RefSeq" id="WP_012938193.1">
    <property type="nucleotide sequence ID" value="NZ_CALAKB010000018.1"/>
</dbReference>
<dbReference type="InterPro" id="IPR013766">
    <property type="entry name" value="Thioredoxin_domain"/>
</dbReference>
<dbReference type="FunFam" id="3.40.30.10:FF:000001">
    <property type="entry name" value="Thioredoxin"/>
    <property type="match status" value="1"/>
</dbReference>
<gene>
    <name evidence="11" type="ORF">SAMN05216495_11164</name>
</gene>
<proteinExistence type="inferred from homology"/>
<evidence type="ECO:0000256" key="3">
    <source>
        <dbReference type="ARBA" id="ARBA00022982"/>
    </source>
</evidence>
<reference evidence="11 12" key="1">
    <citation type="submission" date="2016-10" db="EMBL/GenBank/DDBJ databases">
        <authorList>
            <person name="Varghese N."/>
            <person name="Submissions S."/>
        </authorList>
    </citation>
    <scope>NUCLEOTIDE SEQUENCE [LARGE SCALE GENOMIC DNA]</scope>
    <source>
        <strain evidence="11 12">WCC6</strain>
    </source>
</reference>
<keyword evidence="2" id="KW-0813">Transport</keyword>
<dbReference type="PIRSF" id="PIRSF000077">
    <property type="entry name" value="Thioredoxin"/>
    <property type="match status" value="1"/>
</dbReference>
<name>A0A1H2YJ64_ACIFE</name>
<dbReference type="AlphaFoldDB" id="A0A1H2YJ64"/>
<evidence type="ECO:0000313" key="11">
    <source>
        <dbReference type="EMBL" id="SDX05206.1"/>
    </source>
</evidence>
<dbReference type="InterPro" id="IPR036249">
    <property type="entry name" value="Thioredoxin-like_sf"/>
</dbReference>
<evidence type="ECO:0000256" key="8">
    <source>
        <dbReference type="PIRSR" id="PIRSR000077-1"/>
    </source>
</evidence>
<accession>A0A1H2YJ64</accession>
<evidence type="ECO:0000256" key="2">
    <source>
        <dbReference type="ARBA" id="ARBA00022448"/>
    </source>
</evidence>
<dbReference type="InterPro" id="IPR005746">
    <property type="entry name" value="Thioredoxin"/>
</dbReference>
<keyword evidence="5 9" id="KW-0676">Redox-active center</keyword>
<evidence type="ECO:0000256" key="6">
    <source>
        <dbReference type="NCBIfam" id="TIGR01068"/>
    </source>
</evidence>
<dbReference type="EMBL" id="FNOP01000011">
    <property type="protein sequence ID" value="SDX05206.1"/>
    <property type="molecule type" value="Genomic_DNA"/>
</dbReference>
<feature type="site" description="Deprotonates C-terminal active site Cys" evidence="8">
    <location>
        <position position="26"/>
    </location>
</feature>
<dbReference type="Pfam" id="PF00085">
    <property type="entry name" value="Thioredoxin"/>
    <property type="match status" value="1"/>
</dbReference>
<dbReference type="SUPFAM" id="SSF52833">
    <property type="entry name" value="Thioredoxin-like"/>
    <property type="match status" value="1"/>
</dbReference>
<feature type="disulfide bond" description="Redox-active" evidence="9">
    <location>
        <begin position="32"/>
        <end position="35"/>
    </location>
</feature>